<keyword evidence="7" id="KW-0449">Lipoprotein</keyword>
<protein>
    <recommendedName>
        <fullName evidence="12">Ger(X)C family spore germination protein</fullName>
    </recommendedName>
</protein>
<dbReference type="GO" id="GO:0016020">
    <property type="term" value="C:membrane"/>
    <property type="evidence" value="ECO:0007669"/>
    <property type="project" value="UniProtKB-SubCell"/>
</dbReference>
<dbReference type="Proteomes" id="UP000077881">
    <property type="component" value="Unassembled WGS sequence"/>
</dbReference>
<dbReference type="STRING" id="217031.ABB05_14070"/>
<dbReference type="InterPro" id="IPR057336">
    <property type="entry name" value="GerAC_N"/>
</dbReference>
<comment type="similarity">
    <text evidence="2">Belongs to the GerABKC lipoprotein family.</text>
</comment>
<dbReference type="GO" id="GO:0009847">
    <property type="term" value="P:spore germination"/>
    <property type="evidence" value="ECO:0007669"/>
    <property type="project" value="InterPro"/>
</dbReference>
<dbReference type="Gene3D" id="3.30.300.210">
    <property type="entry name" value="Nutrient germinant receptor protein C, domain 3"/>
    <property type="match status" value="1"/>
</dbReference>
<reference evidence="10 11" key="1">
    <citation type="submission" date="2015-05" db="EMBL/GenBank/DDBJ databases">
        <title>Comparison of genome.</title>
        <authorList>
            <person name="Zheng Z."/>
            <person name="Sun M."/>
        </authorList>
    </citation>
    <scope>NUCLEOTIDE SEQUENCE [LARGE SCALE GENOMIC DNA]</scope>
    <source>
        <strain evidence="10 11">G25-74</strain>
    </source>
</reference>
<keyword evidence="3" id="KW-0309">Germination</keyword>
<feature type="domain" description="Spore germination GerAC-like C-terminal" evidence="8">
    <location>
        <begin position="231"/>
        <end position="399"/>
    </location>
</feature>
<proteinExistence type="inferred from homology"/>
<feature type="domain" description="Spore germination protein N-terminal" evidence="9">
    <location>
        <begin position="24"/>
        <end position="221"/>
    </location>
</feature>
<evidence type="ECO:0008006" key="12">
    <source>
        <dbReference type="Google" id="ProtNLM"/>
    </source>
</evidence>
<keyword evidence="4" id="KW-0732">Signal</keyword>
<evidence type="ECO:0000256" key="1">
    <source>
        <dbReference type="ARBA" id="ARBA00004635"/>
    </source>
</evidence>
<dbReference type="InterPro" id="IPR038501">
    <property type="entry name" value="Spore_GerAC_C_sf"/>
</dbReference>
<dbReference type="InterPro" id="IPR008844">
    <property type="entry name" value="Spore_GerAC-like"/>
</dbReference>
<sequence length="403" mass="45999">MTRKSIFVFFIISLLIPLLGGCWDSMDIEKRATVLAIAIDKVDPDKEKEEGYITHMPNSEPEVEKMLRLTAQVSVPGRIPLGPETTGGAEQEPVWVLSTVGHTVDDALLNLQQELADQLFLGHLRILVINKEIAQEGVKEINDFFRRNAQVRRTTWMVVSEEKAAKYMEIAPKLERVPALYLTDMVHNAEKLGKIPSSDMGIFWRTLSSKGQDGALPYLKIHKAENIAIKGFAYFNEDEMKGVIEPIEIGQFMGILGQKQGGYGVFINVPDSDDKVLVRAIRRYSRMKTTIESGKPKIRIRIRYENEIDEDAKNNVNLANLELIRRIEKQTDKDTIASLKRLIQKMQKEESDIFGFGEHIRAKHPAYWNKHIKTKEKWRQVFKDIDVDIDVDTQIQQSGIKAN</sequence>
<evidence type="ECO:0000256" key="2">
    <source>
        <dbReference type="ARBA" id="ARBA00007886"/>
    </source>
</evidence>
<comment type="caution">
    <text evidence="10">The sequence shown here is derived from an EMBL/GenBank/DDBJ whole genome shotgun (WGS) entry which is preliminary data.</text>
</comment>
<evidence type="ECO:0000256" key="6">
    <source>
        <dbReference type="ARBA" id="ARBA00023139"/>
    </source>
</evidence>
<dbReference type="OrthoDB" id="9816067at2"/>
<evidence type="ECO:0000256" key="7">
    <source>
        <dbReference type="ARBA" id="ARBA00023288"/>
    </source>
</evidence>
<evidence type="ECO:0000256" key="3">
    <source>
        <dbReference type="ARBA" id="ARBA00022544"/>
    </source>
</evidence>
<dbReference type="Pfam" id="PF05504">
    <property type="entry name" value="Spore_GerAC"/>
    <property type="match status" value="1"/>
</dbReference>
<dbReference type="RefSeq" id="WP_064468374.1">
    <property type="nucleotide sequence ID" value="NZ_JAGGKH010000005.1"/>
</dbReference>
<organism evidence="10 11">
    <name type="scientific">Lederbergia galactosidilytica</name>
    <dbReference type="NCBI Taxonomy" id="217031"/>
    <lineage>
        <taxon>Bacteria</taxon>
        <taxon>Bacillati</taxon>
        <taxon>Bacillota</taxon>
        <taxon>Bacilli</taxon>
        <taxon>Bacillales</taxon>
        <taxon>Bacillaceae</taxon>
        <taxon>Lederbergia</taxon>
    </lineage>
</organism>
<dbReference type="Pfam" id="PF25198">
    <property type="entry name" value="Spore_GerAC_N"/>
    <property type="match status" value="1"/>
</dbReference>
<comment type="subcellular location">
    <subcellularLocation>
        <location evidence="1">Membrane</location>
        <topology evidence="1">Lipid-anchor</topology>
    </subcellularLocation>
</comment>
<evidence type="ECO:0000256" key="4">
    <source>
        <dbReference type="ARBA" id="ARBA00022729"/>
    </source>
</evidence>
<evidence type="ECO:0000313" key="11">
    <source>
        <dbReference type="Proteomes" id="UP000077881"/>
    </source>
</evidence>
<dbReference type="InterPro" id="IPR046953">
    <property type="entry name" value="Spore_GerAC-like_C"/>
</dbReference>
<dbReference type="PANTHER" id="PTHR35789">
    <property type="entry name" value="SPORE GERMINATION PROTEIN B3"/>
    <property type="match status" value="1"/>
</dbReference>
<evidence type="ECO:0000256" key="5">
    <source>
        <dbReference type="ARBA" id="ARBA00023136"/>
    </source>
</evidence>
<dbReference type="EMBL" id="LDJR01000054">
    <property type="protein sequence ID" value="OAK69095.1"/>
    <property type="molecule type" value="Genomic_DNA"/>
</dbReference>
<dbReference type="PANTHER" id="PTHR35789:SF1">
    <property type="entry name" value="SPORE GERMINATION PROTEIN B3"/>
    <property type="match status" value="1"/>
</dbReference>
<dbReference type="PROSITE" id="PS51257">
    <property type="entry name" value="PROKAR_LIPOPROTEIN"/>
    <property type="match status" value="1"/>
</dbReference>
<accession>A0A177ZMQ4</accession>
<keyword evidence="6" id="KW-0564">Palmitate</keyword>
<gene>
    <name evidence="10" type="ORF">ABB05_14070</name>
</gene>
<evidence type="ECO:0000313" key="10">
    <source>
        <dbReference type="EMBL" id="OAK69095.1"/>
    </source>
</evidence>
<evidence type="ECO:0000259" key="8">
    <source>
        <dbReference type="Pfam" id="PF05504"/>
    </source>
</evidence>
<dbReference type="NCBIfam" id="TIGR02887">
    <property type="entry name" value="spore_ger_x_C"/>
    <property type="match status" value="1"/>
</dbReference>
<dbReference type="PATRIC" id="fig|217031.6.peg.3028"/>
<evidence type="ECO:0000259" key="9">
    <source>
        <dbReference type="Pfam" id="PF25198"/>
    </source>
</evidence>
<dbReference type="AlphaFoldDB" id="A0A177ZMQ4"/>
<keyword evidence="11" id="KW-1185">Reference proteome</keyword>
<name>A0A177ZMQ4_9BACI</name>
<keyword evidence="5" id="KW-0472">Membrane</keyword>